<dbReference type="Proteomes" id="UP000471147">
    <property type="component" value="Unassembled WGS sequence"/>
</dbReference>
<reference evidence="4 5" key="1">
    <citation type="submission" date="2019-01" db="EMBL/GenBank/DDBJ databases">
        <title>Sphingorhabdus lacus sp.nov., isolated from an oligotrophic freshwater lake.</title>
        <authorList>
            <person name="Park M."/>
        </authorList>
    </citation>
    <scope>NUCLEOTIDE SEQUENCE [LARGE SCALE GENOMIC DNA]</scope>
    <source>
        <strain evidence="4 5">IMCC26285</strain>
    </source>
</reference>
<feature type="chain" id="PRO_5026137054" evidence="2">
    <location>
        <begin position="19"/>
        <end position="391"/>
    </location>
</feature>
<evidence type="ECO:0000256" key="1">
    <source>
        <dbReference type="SAM" id="Coils"/>
    </source>
</evidence>
<comment type="caution">
    <text evidence="4">The sequence shown here is derived from an EMBL/GenBank/DDBJ whole genome shotgun (WGS) entry which is preliminary data.</text>
</comment>
<evidence type="ECO:0000313" key="5">
    <source>
        <dbReference type="Proteomes" id="UP000471147"/>
    </source>
</evidence>
<dbReference type="RefSeq" id="WP_160353994.1">
    <property type="nucleotide sequence ID" value="NZ_SDWJ01000002.1"/>
</dbReference>
<feature type="signal peptide" evidence="2">
    <location>
        <begin position="1"/>
        <end position="18"/>
    </location>
</feature>
<name>A0A6I4LY93_9SPHN</name>
<keyword evidence="1" id="KW-0175">Coiled coil</keyword>
<dbReference type="Pfam" id="PF01551">
    <property type="entry name" value="Peptidase_M23"/>
    <property type="match status" value="1"/>
</dbReference>
<evidence type="ECO:0000259" key="3">
    <source>
        <dbReference type="Pfam" id="PF01551"/>
    </source>
</evidence>
<dbReference type="CDD" id="cd12797">
    <property type="entry name" value="M23_peptidase"/>
    <property type="match status" value="1"/>
</dbReference>
<gene>
    <name evidence="4" type="ORF">EUU23_09965</name>
</gene>
<dbReference type="GO" id="GO:0004222">
    <property type="term" value="F:metalloendopeptidase activity"/>
    <property type="evidence" value="ECO:0007669"/>
    <property type="project" value="TreeGrafter"/>
</dbReference>
<keyword evidence="2" id="KW-0732">Signal</keyword>
<feature type="domain" description="M23ase beta-sheet core" evidence="3">
    <location>
        <begin position="294"/>
        <end position="382"/>
    </location>
</feature>
<dbReference type="Gene3D" id="2.70.70.10">
    <property type="entry name" value="Glucose Permease (Domain IIA)"/>
    <property type="match status" value="1"/>
</dbReference>
<dbReference type="InterPro" id="IPR050570">
    <property type="entry name" value="Cell_wall_metabolism_enzyme"/>
</dbReference>
<dbReference type="PANTHER" id="PTHR21666:SF270">
    <property type="entry name" value="MUREIN HYDROLASE ACTIVATOR ENVC"/>
    <property type="match status" value="1"/>
</dbReference>
<sequence>MRRSLILALLAFASSSFAAALIAQPVLSMTVQEKTLLEAKEKAKTAERRSELLRQEASNSENAADRLVAQRALLSAEIAAAEAQIEAANARISIISRRQRAQRTHLGQQSEPILRLNAALQQMTGRPTALMMAQPGHREDYIHLRAVMATVQPQIVRRTSRLRQQIAVQNELRSQELLALKTLDDARARLSGRRTALAKLEGNARGKANALAADAAIEFERAIAQGERARDIVGSIDTQRVSSAKAAELALLDGPMMRQDQRRNIQGGKNAYILPVRGNVASGFLELNITGYRERGMRIFAPPSAPILAPADGTISFAGRYRSYGNIIIIEHGNGWSSLITNIGVVQAEKGQPVRQGSMIGVAGKDPTEIGIELRKNGRVMDVAAMLKFTA</sequence>
<organism evidence="4 5">
    <name type="scientific">Sphingorhabdus profundilacus</name>
    <dbReference type="NCBI Taxonomy" id="2509718"/>
    <lineage>
        <taxon>Bacteria</taxon>
        <taxon>Pseudomonadati</taxon>
        <taxon>Pseudomonadota</taxon>
        <taxon>Alphaproteobacteria</taxon>
        <taxon>Sphingomonadales</taxon>
        <taxon>Sphingomonadaceae</taxon>
        <taxon>Sphingorhabdus</taxon>
    </lineage>
</organism>
<protein>
    <submittedName>
        <fullName evidence="4">Metalloendopeptidase</fullName>
    </submittedName>
</protein>
<dbReference type="PANTHER" id="PTHR21666">
    <property type="entry name" value="PEPTIDASE-RELATED"/>
    <property type="match status" value="1"/>
</dbReference>
<dbReference type="SUPFAM" id="SSF51261">
    <property type="entry name" value="Duplicated hybrid motif"/>
    <property type="match status" value="1"/>
</dbReference>
<accession>A0A6I4LY93</accession>
<keyword evidence="5" id="KW-1185">Reference proteome</keyword>
<dbReference type="AlphaFoldDB" id="A0A6I4LY93"/>
<evidence type="ECO:0000256" key="2">
    <source>
        <dbReference type="SAM" id="SignalP"/>
    </source>
</evidence>
<evidence type="ECO:0000313" key="4">
    <source>
        <dbReference type="EMBL" id="MVZ98031.1"/>
    </source>
</evidence>
<proteinExistence type="predicted"/>
<dbReference type="InterPro" id="IPR011055">
    <property type="entry name" value="Dup_hybrid_motif"/>
</dbReference>
<dbReference type="InterPro" id="IPR016047">
    <property type="entry name" value="M23ase_b-sheet_dom"/>
</dbReference>
<dbReference type="OrthoDB" id="9809144at2"/>
<feature type="coiled-coil region" evidence="1">
    <location>
        <begin position="29"/>
        <end position="98"/>
    </location>
</feature>
<dbReference type="EMBL" id="SDWJ01000002">
    <property type="protein sequence ID" value="MVZ98031.1"/>
    <property type="molecule type" value="Genomic_DNA"/>
</dbReference>